<comment type="subcellular location">
    <subcellularLocation>
        <location evidence="5 7">Cytoplasm</location>
    </subcellularLocation>
</comment>
<evidence type="ECO:0000256" key="2">
    <source>
        <dbReference type="ARBA" id="ARBA00022727"/>
    </source>
</evidence>
<comment type="caution">
    <text evidence="5">Lacks conserved residue(s) required for the propagation of feature annotation.</text>
</comment>
<evidence type="ECO:0000256" key="5">
    <source>
        <dbReference type="HAMAP-Rule" id="MF_00235"/>
    </source>
</evidence>
<organism evidence="8 9">
    <name type="scientific">Aporhodopirellula aestuarii</name>
    <dbReference type="NCBI Taxonomy" id="2950107"/>
    <lineage>
        <taxon>Bacteria</taxon>
        <taxon>Pseudomonadati</taxon>
        <taxon>Planctomycetota</taxon>
        <taxon>Planctomycetia</taxon>
        <taxon>Pirellulales</taxon>
        <taxon>Pirellulaceae</taxon>
        <taxon>Aporhodopirellula</taxon>
    </lineage>
</organism>
<dbReference type="InterPro" id="IPR033690">
    <property type="entry name" value="Adenylat_kinase_CS"/>
</dbReference>
<comment type="function">
    <text evidence="5">Catalyzes the reversible transfer of the terminal phosphate group between ATP and AMP. Plays an important role in cellular energy homeostasis and in adenine nucleotide metabolism.</text>
</comment>
<evidence type="ECO:0000256" key="4">
    <source>
        <dbReference type="ARBA" id="ARBA00022777"/>
    </source>
</evidence>
<keyword evidence="5 7" id="KW-0067">ATP-binding</keyword>
<reference evidence="8 9" key="1">
    <citation type="journal article" date="2022" name="Syst. Appl. Microbiol.">
        <title>Rhodopirellula aestuarii sp. nov., a novel member of the genus Rhodopirellula isolated from brackish sediments collected in the Tagus River estuary, Portugal.</title>
        <authorList>
            <person name="Vitorino I.R."/>
            <person name="Klimek D."/>
            <person name="Calusinska M."/>
            <person name="Lobo-da-Cunha A."/>
            <person name="Vasconcelos V."/>
            <person name="Lage O.M."/>
        </authorList>
    </citation>
    <scope>NUCLEOTIDE SEQUENCE [LARGE SCALE GENOMIC DNA]</scope>
    <source>
        <strain evidence="8 9">ICT_H3.1</strain>
    </source>
</reference>
<dbReference type="Pfam" id="PF00406">
    <property type="entry name" value="ADK"/>
    <property type="match status" value="1"/>
</dbReference>
<keyword evidence="5" id="KW-0963">Cytoplasm</keyword>
<dbReference type="NCBIfam" id="NF011100">
    <property type="entry name" value="PRK14527.1"/>
    <property type="match status" value="1"/>
</dbReference>
<dbReference type="RefSeq" id="WP_250928783.1">
    <property type="nucleotide sequence ID" value="NZ_JAMQBK010000029.1"/>
</dbReference>
<evidence type="ECO:0000256" key="1">
    <source>
        <dbReference type="ARBA" id="ARBA00022679"/>
    </source>
</evidence>
<dbReference type="Proteomes" id="UP001202961">
    <property type="component" value="Unassembled WGS sequence"/>
</dbReference>
<evidence type="ECO:0000256" key="7">
    <source>
        <dbReference type="RuleBase" id="RU003331"/>
    </source>
</evidence>
<evidence type="ECO:0000313" key="9">
    <source>
        <dbReference type="Proteomes" id="UP001202961"/>
    </source>
</evidence>
<dbReference type="PRINTS" id="PR00094">
    <property type="entry name" value="ADENYLTKNASE"/>
</dbReference>
<protein>
    <recommendedName>
        <fullName evidence="5 7">Adenylate kinase</fullName>
        <shortName evidence="5">AK</shortName>
        <ecNumber evidence="5 7">2.7.4.3</ecNumber>
    </recommendedName>
    <alternativeName>
        <fullName evidence="5">ATP-AMP transphosphorylase</fullName>
    </alternativeName>
    <alternativeName>
        <fullName evidence="5">ATP:AMP phosphotransferase</fullName>
    </alternativeName>
    <alternativeName>
        <fullName evidence="5">Adenylate monophosphate kinase</fullName>
    </alternativeName>
</protein>
<comment type="subunit">
    <text evidence="5 7">Monomer.</text>
</comment>
<dbReference type="EMBL" id="JAMQBK010000029">
    <property type="protein sequence ID" value="MCM2371144.1"/>
    <property type="molecule type" value="Genomic_DNA"/>
</dbReference>
<feature type="binding site" evidence="5">
    <location>
        <position position="141"/>
    </location>
    <ligand>
        <name>AMP</name>
        <dbReference type="ChEBI" id="CHEBI:456215"/>
    </ligand>
</feature>
<gene>
    <name evidence="5" type="primary">adk</name>
    <name evidence="8" type="ORF">NB063_11050</name>
</gene>
<feature type="binding site" evidence="5">
    <location>
        <position position="89"/>
    </location>
    <ligand>
        <name>AMP</name>
        <dbReference type="ChEBI" id="CHEBI:456215"/>
    </ligand>
</feature>
<accession>A0ABT0U2M6</accession>
<dbReference type="InterPro" id="IPR000850">
    <property type="entry name" value="Adenylat/UMP-CMP_kin"/>
</dbReference>
<dbReference type="SUPFAM" id="SSF52540">
    <property type="entry name" value="P-loop containing nucleoside triphosphate hydrolases"/>
    <property type="match status" value="1"/>
</dbReference>
<keyword evidence="3 5" id="KW-0547">Nucleotide-binding</keyword>
<feature type="binding site" evidence="5">
    <location>
        <position position="130"/>
    </location>
    <ligand>
        <name>AMP</name>
        <dbReference type="ChEBI" id="CHEBI:456215"/>
    </ligand>
</feature>
<dbReference type="Gene3D" id="3.40.50.300">
    <property type="entry name" value="P-loop containing nucleotide triphosphate hydrolases"/>
    <property type="match status" value="1"/>
</dbReference>
<dbReference type="EC" id="2.7.4.3" evidence="5 7"/>
<dbReference type="InterPro" id="IPR027417">
    <property type="entry name" value="P-loop_NTPase"/>
</dbReference>
<evidence type="ECO:0000256" key="6">
    <source>
        <dbReference type="RuleBase" id="RU003330"/>
    </source>
</evidence>
<dbReference type="NCBIfam" id="NF001381">
    <property type="entry name" value="PRK00279.1-3"/>
    <property type="match status" value="1"/>
</dbReference>
<feature type="binding site" evidence="5">
    <location>
        <position position="124"/>
    </location>
    <ligand>
        <name>ATP</name>
        <dbReference type="ChEBI" id="CHEBI:30616"/>
    </ligand>
</feature>
<feature type="binding site" evidence="5">
    <location>
        <begin position="10"/>
        <end position="15"/>
    </location>
    <ligand>
        <name>ATP</name>
        <dbReference type="ChEBI" id="CHEBI:30616"/>
    </ligand>
</feature>
<feature type="binding site" evidence="5">
    <location>
        <position position="31"/>
    </location>
    <ligand>
        <name>AMP</name>
        <dbReference type="ChEBI" id="CHEBI:456215"/>
    </ligand>
</feature>
<proteinExistence type="inferred from homology"/>
<feature type="binding site" evidence="5">
    <location>
        <position position="36"/>
    </location>
    <ligand>
        <name>AMP</name>
        <dbReference type="ChEBI" id="CHEBI:456215"/>
    </ligand>
</feature>
<dbReference type="GO" id="GO:0004017">
    <property type="term" value="F:AMP kinase activity"/>
    <property type="evidence" value="ECO:0007669"/>
    <property type="project" value="UniProtKB-EC"/>
</dbReference>
<sequence>MKIVFIGPPGAGKGTQCSLLSAHLGIPHISTGEMLRSLDNESGEAIRLRIDRGHFAPDEFILEMVAERLAQDDCRGGFLLDGFPRTLVQAKAFDESLERQSQTLDHVVHLVVDANELVRRLMERSRSGERSDDSAEFIHERFRIYEERTAPLLEYYGARGQVRTVDAMSTPECVFERICAAITDGSMRQ</sequence>
<feature type="binding site" evidence="5">
    <location>
        <position position="169"/>
    </location>
    <ligand>
        <name>ATP</name>
        <dbReference type="ChEBI" id="CHEBI:30616"/>
    </ligand>
</feature>
<dbReference type="CDD" id="cd01428">
    <property type="entry name" value="ADK"/>
    <property type="match status" value="1"/>
</dbReference>
<evidence type="ECO:0000256" key="3">
    <source>
        <dbReference type="ARBA" id="ARBA00022741"/>
    </source>
</evidence>
<comment type="pathway">
    <text evidence="5">Purine metabolism; AMP biosynthesis via salvage pathway; AMP from ADP: step 1/1.</text>
</comment>
<keyword evidence="9" id="KW-1185">Reference proteome</keyword>
<comment type="similarity">
    <text evidence="5 6">Belongs to the adenylate kinase family.</text>
</comment>
<feature type="binding site" evidence="5">
    <location>
        <begin position="82"/>
        <end position="85"/>
    </location>
    <ligand>
        <name>AMP</name>
        <dbReference type="ChEBI" id="CHEBI:456215"/>
    </ligand>
</feature>
<name>A0ABT0U2M6_9BACT</name>
<comment type="domain">
    <text evidence="5">Consists of three domains, a large central CORE domain and two small peripheral domains, NMPbind and LID, which undergo movements during catalysis. The LID domain closes over the site of phosphoryl transfer upon ATP binding. Assembling and dissambling the active center during each catalytic cycle provides an effective means to prevent ATP hydrolysis.</text>
</comment>
<comment type="catalytic activity">
    <reaction evidence="5 7">
        <text>AMP + ATP = 2 ADP</text>
        <dbReference type="Rhea" id="RHEA:12973"/>
        <dbReference type="ChEBI" id="CHEBI:30616"/>
        <dbReference type="ChEBI" id="CHEBI:456215"/>
        <dbReference type="ChEBI" id="CHEBI:456216"/>
        <dbReference type="EC" id="2.7.4.3"/>
    </reaction>
</comment>
<dbReference type="PROSITE" id="PS00113">
    <property type="entry name" value="ADENYLATE_KINASE"/>
    <property type="match status" value="1"/>
</dbReference>
<keyword evidence="2 5" id="KW-0545">Nucleotide biosynthesis</keyword>
<dbReference type="PANTHER" id="PTHR23359">
    <property type="entry name" value="NUCLEOTIDE KINASE"/>
    <property type="match status" value="1"/>
</dbReference>
<evidence type="ECO:0000313" key="8">
    <source>
        <dbReference type="EMBL" id="MCM2371144.1"/>
    </source>
</evidence>
<dbReference type="HAMAP" id="MF_00235">
    <property type="entry name" value="Adenylate_kinase_Adk"/>
    <property type="match status" value="1"/>
</dbReference>
<keyword evidence="4 5" id="KW-0418">Kinase</keyword>
<comment type="caution">
    <text evidence="8">The sequence shown here is derived from an EMBL/GenBank/DDBJ whole genome shotgun (WGS) entry which is preliminary data.</text>
</comment>
<keyword evidence="1 5" id="KW-0808">Transferase</keyword>